<protein>
    <recommendedName>
        <fullName evidence="3">Alpha/beta hydrolase fold-3 domain-containing protein</fullName>
    </recommendedName>
</protein>
<dbReference type="HOGENOM" id="CLU_012494_9_1_1"/>
<dbReference type="VEuPathDB" id="FungiDB:FOC1_g10008994"/>
<dbReference type="AlphaFoldDB" id="N4UXM2"/>
<dbReference type="SUPFAM" id="SSF53474">
    <property type="entry name" value="alpha/beta-Hydrolases"/>
    <property type="match status" value="1"/>
</dbReference>
<organism evidence="1 2">
    <name type="scientific">Fusarium oxysporum f. sp. cubense (strain race 1)</name>
    <name type="common">Panama disease fungus</name>
    <dbReference type="NCBI Taxonomy" id="1229664"/>
    <lineage>
        <taxon>Eukaryota</taxon>
        <taxon>Fungi</taxon>
        <taxon>Dikarya</taxon>
        <taxon>Ascomycota</taxon>
        <taxon>Pezizomycotina</taxon>
        <taxon>Sordariomycetes</taxon>
        <taxon>Hypocreomycetidae</taxon>
        <taxon>Hypocreales</taxon>
        <taxon>Nectriaceae</taxon>
        <taxon>Fusarium</taxon>
        <taxon>Fusarium oxysporum species complex</taxon>
    </lineage>
</organism>
<name>N4UXM2_FUSC1</name>
<proteinExistence type="predicted"/>
<reference evidence="2" key="2">
    <citation type="journal article" date="2014" name="PLoS ONE">
        <title>Genome and Transcriptome Analysis of the Fungal Pathogen Fusarium oxysporum f. sp. cubense Causing Banana Vascular Wilt Disease.</title>
        <authorList>
            <person name="Guo L."/>
            <person name="Han L."/>
            <person name="Yang L."/>
            <person name="Zeng H."/>
            <person name="Fan D."/>
            <person name="Zhu Y."/>
            <person name="Feng Y."/>
            <person name="Wang G."/>
            <person name="Peng C."/>
            <person name="Jiang X."/>
            <person name="Zhou D."/>
            <person name="Ni P."/>
            <person name="Liang C."/>
            <person name="Liu L."/>
            <person name="Wang J."/>
            <person name="Mao C."/>
            <person name="Fang X."/>
            <person name="Peng M."/>
            <person name="Huang J."/>
        </authorList>
    </citation>
    <scope>NUCLEOTIDE SEQUENCE [LARGE SCALE GENOMIC DNA]</scope>
    <source>
        <strain evidence="2">race 1</strain>
    </source>
</reference>
<dbReference type="OrthoDB" id="19653at2759"/>
<dbReference type="STRING" id="1229664.N4UXM2"/>
<dbReference type="Gene3D" id="3.40.50.1820">
    <property type="entry name" value="alpha/beta hydrolase"/>
    <property type="match status" value="2"/>
</dbReference>
<evidence type="ECO:0000313" key="1">
    <source>
        <dbReference type="EMBL" id="ENH73501.1"/>
    </source>
</evidence>
<dbReference type="Proteomes" id="UP000016928">
    <property type="component" value="Unassembled WGS sequence"/>
</dbReference>
<accession>N4UXM2</accession>
<evidence type="ECO:0000313" key="2">
    <source>
        <dbReference type="Proteomes" id="UP000016928"/>
    </source>
</evidence>
<reference evidence="2" key="1">
    <citation type="submission" date="2012-09" db="EMBL/GenBank/DDBJ databases">
        <title>Genome sequencing and comparative transcriptomics of race 1 and race 4 of banana pathogen: Fusarium oxysporum f. sp. cubense.</title>
        <authorList>
            <person name="Fang X."/>
            <person name="Huang J."/>
        </authorList>
    </citation>
    <scope>NUCLEOTIDE SEQUENCE [LARGE SCALE GENOMIC DNA]</scope>
    <source>
        <strain evidence="2">race 1</strain>
    </source>
</reference>
<dbReference type="EMBL" id="KB730083">
    <property type="protein sequence ID" value="ENH73501.1"/>
    <property type="molecule type" value="Genomic_DNA"/>
</dbReference>
<evidence type="ECO:0008006" key="3">
    <source>
        <dbReference type="Google" id="ProtNLM"/>
    </source>
</evidence>
<dbReference type="InterPro" id="IPR029058">
    <property type="entry name" value="AB_hydrolase_fold"/>
</dbReference>
<sequence length="262" mass="29975">MASEHTLPVDEFNVATFTYKVTQDQPILVDLFVPKSLPSGERPVLIRFHGGFLVYGSRDNLQLTPLRILEYALENNLILVSCGYLALQLALRHPTAFRAVIASYPMIDMRSDHFCKAYPKIVGQYPQIDYELVSQHLKQLPDGSQPTTRGISTLPIAMVQHGTYTSFFGDHRSLFPIEQLEDNPQLALQLPFIWLHHGNDDSEVPIKGSRKFVQKLRELNPKAKLRYTELEGAEHGFWSEMNLIQFGEWEEGVKVLNTYLYN</sequence>
<gene>
    <name evidence="1" type="ORF">FOC1_g10008994</name>
</gene>
<dbReference type="OMA" id="DDFWKWL"/>